<accession>A0A0C2CLC7</accession>
<evidence type="ECO:0008006" key="3">
    <source>
        <dbReference type="Google" id="ProtNLM"/>
    </source>
</evidence>
<reference evidence="1 2" key="1">
    <citation type="submission" date="2013-12" db="EMBL/GenBank/DDBJ databases">
        <title>Draft genome of the parsitic nematode Ancylostoma duodenale.</title>
        <authorList>
            <person name="Mitreva M."/>
        </authorList>
    </citation>
    <scope>NUCLEOTIDE SEQUENCE [LARGE SCALE GENOMIC DNA]</scope>
    <source>
        <strain evidence="1 2">Zhejiang</strain>
    </source>
</reference>
<keyword evidence="2" id="KW-1185">Reference proteome</keyword>
<dbReference type="OrthoDB" id="5849469at2759"/>
<dbReference type="InterPro" id="IPR036691">
    <property type="entry name" value="Endo/exonu/phosph_ase_sf"/>
</dbReference>
<protein>
    <recommendedName>
        <fullName evidence="3">Endonuclease/exonuclease/phosphatase domain-containing protein</fullName>
    </recommendedName>
</protein>
<name>A0A0C2CLC7_9BILA</name>
<organism evidence="1 2">
    <name type="scientific">Ancylostoma duodenale</name>
    <dbReference type="NCBI Taxonomy" id="51022"/>
    <lineage>
        <taxon>Eukaryota</taxon>
        <taxon>Metazoa</taxon>
        <taxon>Ecdysozoa</taxon>
        <taxon>Nematoda</taxon>
        <taxon>Chromadorea</taxon>
        <taxon>Rhabditida</taxon>
        <taxon>Rhabditina</taxon>
        <taxon>Rhabditomorpha</taxon>
        <taxon>Strongyloidea</taxon>
        <taxon>Ancylostomatidae</taxon>
        <taxon>Ancylostomatinae</taxon>
        <taxon>Ancylostoma</taxon>
    </lineage>
</organism>
<sequence length="235" mass="27031">MLELGKKKKTLKIIQVYAPTSASEDEDVEDFYQERSQAELKKSTYTIIMGDFNAKLGRGKSIEKFIGRYGIKQRNERGDRLSTVVESKGYYVGNNKKWLFWNVEVLRSFNTGWDHRLPRAHIHNKGLKTGKTRGTCRMKKNTGTIDGRSLEESLQYVKFQDANDIDADYCFFIYILKGCMGKAETCEPAVNGSRISEVTKQLVQKRRELKRDGSHNLKYSILCKLIRGRVKEGVN</sequence>
<evidence type="ECO:0000313" key="1">
    <source>
        <dbReference type="EMBL" id="KIH50597.1"/>
    </source>
</evidence>
<proteinExistence type="predicted"/>
<dbReference type="AlphaFoldDB" id="A0A0C2CLC7"/>
<dbReference type="Gene3D" id="3.60.10.10">
    <property type="entry name" value="Endonuclease/exonuclease/phosphatase"/>
    <property type="match status" value="1"/>
</dbReference>
<dbReference type="EMBL" id="KN749238">
    <property type="protein sequence ID" value="KIH50597.1"/>
    <property type="molecule type" value="Genomic_DNA"/>
</dbReference>
<gene>
    <name evidence="1" type="ORF">ANCDUO_19323</name>
</gene>
<evidence type="ECO:0000313" key="2">
    <source>
        <dbReference type="Proteomes" id="UP000054047"/>
    </source>
</evidence>
<dbReference type="SUPFAM" id="SSF56219">
    <property type="entry name" value="DNase I-like"/>
    <property type="match status" value="1"/>
</dbReference>
<dbReference type="Proteomes" id="UP000054047">
    <property type="component" value="Unassembled WGS sequence"/>
</dbReference>